<dbReference type="AlphaFoldDB" id="A0A8J7KBN5"/>
<evidence type="ECO:0000256" key="4">
    <source>
        <dbReference type="ARBA" id="ARBA00004196"/>
    </source>
</evidence>
<evidence type="ECO:0000259" key="12">
    <source>
        <dbReference type="Pfam" id="PF00149"/>
    </source>
</evidence>
<comment type="cofactor">
    <cofactor evidence="3">
        <name>a divalent metal cation</name>
        <dbReference type="ChEBI" id="CHEBI:60240"/>
    </cofactor>
</comment>
<evidence type="ECO:0000256" key="7">
    <source>
        <dbReference type="ARBA" id="ARBA00022729"/>
    </source>
</evidence>
<evidence type="ECO:0000256" key="6">
    <source>
        <dbReference type="ARBA" id="ARBA00022723"/>
    </source>
</evidence>
<accession>A0A8J7KBN5</accession>
<dbReference type="GO" id="GO:0046872">
    <property type="term" value="F:metal ion binding"/>
    <property type="evidence" value="ECO:0007669"/>
    <property type="project" value="UniProtKB-KW"/>
</dbReference>
<evidence type="ECO:0000259" key="13">
    <source>
        <dbReference type="Pfam" id="PF02872"/>
    </source>
</evidence>
<proteinExistence type="inferred from homology"/>
<evidence type="ECO:0000256" key="10">
    <source>
        <dbReference type="ARBA" id="ARBA00023268"/>
    </source>
</evidence>
<dbReference type="SUPFAM" id="SSF55816">
    <property type="entry name" value="5'-nucleotidase (syn. UDP-sugar hydrolase), C-terminal domain"/>
    <property type="match status" value="1"/>
</dbReference>
<reference evidence="14" key="1">
    <citation type="submission" date="2020-11" db="EMBL/GenBank/DDBJ databases">
        <title>Multidrug resistant novel bacterium Savagea serpentis sp. nov., isolated from the scats of a vine snake (Ahaetulla nasuta).</title>
        <authorList>
            <person name="Venkata Ramana V."/>
            <person name="Vikas Patil S."/>
            <person name="Yogita Lugani V."/>
        </authorList>
    </citation>
    <scope>NUCLEOTIDE SEQUENCE</scope>
    <source>
        <strain evidence="14">SN6</strain>
    </source>
</reference>
<dbReference type="Gene3D" id="3.90.780.10">
    <property type="entry name" value="5'-Nucleotidase, C-terminal domain"/>
    <property type="match status" value="1"/>
</dbReference>
<dbReference type="PROSITE" id="PS00786">
    <property type="entry name" value="5_NUCLEOTIDASE_2"/>
    <property type="match status" value="1"/>
</dbReference>
<dbReference type="Gene3D" id="3.60.21.10">
    <property type="match status" value="1"/>
</dbReference>
<name>A0A8J7KBN5_9BACL</name>
<dbReference type="InterPro" id="IPR029052">
    <property type="entry name" value="Metallo-depent_PP-like"/>
</dbReference>
<dbReference type="PRINTS" id="PR01607">
    <property type="entry name" value="APYRASEFAMLY"/>
</dbReference>
<comment type="catalytic activity">
    <reaction evidence="2">
        <text>a nucleoside 2',3'-cyclic phosphate + H2O = a nucleoside 3'-phosphate + H(+)</text>
        <dbReference type="Rhea" id="RHEA:19621"/>
        <dbReference type="ChEBI" id="CHEBI:15377"/>
        <dbReference type="ChEBI" id="CHEBI:15378"/>
        <dbReference type="ChEBI" id="CHEBI:66949"/>
        <dbReference type="ChEBI" id="CHEBI:66954"/>
        <dbReference type="EC" id="3.1.4.16"/>
    </reaction>
</comment>
<dbReference type="InterPro" id="IPR036907">
    <property type="entry name" value="5'-Nucleotdase_C_sf"/>
</dbReference>
<comment type="subcellular location">
    <subcellularLocation>
        <location evidence="4">Cell envelope</location>
    </subcellularLocation>
</comment>
<keyword evidence="7" id="KW-0732">Signal</keyword>
<dbReference type="RefSeq" id="WP_194562032.1">
    <property type="nucleotide sequence ID" value="NZ_JADKPV010000001.1"/>
</dbReference>
<sequence>MSTYEIQLLLTSDVHGFVYPTLYGEDQNVPLGLAKLATRIAEKRAERPTLLIDNGDLIQGSPLTYYHATFHSEKPSPMIELANMLNYDAAVLGNHEFNYGMDYLTKAMDAANFQYLTASILDEKNEPLRTPYIVQEIGSVRVAILGLTTQYIPVWENPDHIKGLTFRSALETAKEWVPYIRQHENIDCLVVAYHGGFETDLETGEVLETTGENEGYALATEVPGIDVLLTGHQHRQLAQRIGDVSIVQPGSKGQMLGQVIVQVTKDDAGEMTGIQHFPTLVPIEETTSPNVDLLDHLAPLDEKLQTWLDQPLGTIDGNLQYQDAFEARLQKHPYVEWINAVQMEATDTNISCTSIFQNGPGGLPSEVTMRDIITNYIFPNTLVVLQLTGRDIREAIEQSASYFTLNEAGEPTVSEAFLYPKEEPYNYDMWDGVEFVADLRKPVGERVTMLTHQGVPVKDDALYDVVMNNYRATGAGHFDMFKEAKRLADPQVDMTEVLADYFLRHPNVTPTFTKNYTFLY</sequence>
<evidence type="ECO:0000256" key="3">
    <source>
        <dbReference type="ARBA" id="ARBA00001968"/>
    </source>
</evidence>
<keyword evidence="15" id="KW-1185">Reference proteome</keyword>
<protein>
    <submittedName>
        <fullName evidence="14">Bifunctional metallophosphatase/5'-nucleotidase</fullName>
    </submittedName>
</protein>
<dbReference type="PANTHER" id="PTHR11575">
    <property type="entry name" value="5'-NUCLEOTIDASE-RELATED"/>
    <property type="match status" value="1"/>
</dbReference>
<evidence type="ECO:0000313" key="14">
    <source>
        <dbReference type="EMBL" id="MBF4500602.1"/>
    </source>
</evidence>
<comment type="catalytic activity">
    <reaction evidence="1">
        <text>a ribonucleoside 3'-phosphate + H2O = a ribonucleoside + phosphate</text>
        <dbReference type="Rhea" id="RHEA:10144"/>
        <dbReference type="ChEBI" id="CHEBI:13197"/>
        <dbReference type="ChEBI" id="CHEBI:15377"/>
        <dbReference type="ChEBI" id="CHEBI:18254"/>
        <dbReference type="ChEBI" id="CHEBI:43474"/>
        <dbReference type="EC" id="3.1.3.6"/>
    </reaction>
</comment>
<dbReference type="EMBL" id="JADKPV010000001">
    <property type="protein sequence ID" value="MBF4500602.1"/>
    <property type="molecule type" value="Genomic_DNA"/>
</dbReference>
<dbReference type="CDD" id="cd07410">
    <property type="entry name" value="MPP_CpdB_N"/>
    <property type="match status" value="1"/>
</dbReference>
<evidence type="ECO:0000313" key="15">
    <source>
        <dbReference type="Proteomes" id="UP000622653"/>
    </source>
</evidence>
<evidence type="ECO:0000256" key="8">
    <source>
        <dbReference type="ARBA" id="ARBA00022741"/>
    </source>
</evidence>
<dbReference type="Pfam" id="PF00149">
    <property type="entry name" value="Metallophos"/>
    <property type="match status" value="1"/>
</dbReference>
<keyword evidence="8 11" id="KW-0547">Nucleotide-binding</keyword>
<feature type="domain" description="Calcineurin-like phosphoesterase" evidence="12">
    <location>
        <begin position="8"/>
        <end position="235"/>
    </location>
</feature>
<comment type="caution">
    <text evidence="14">The sequence shown here is derived from an EMBL/GenBank/DDBJ whole genome shotgun (WGS) entry which is preliminary data.</text>
</comment>
<keyword evidence="10" id="KW-0511">Multifunctional enzyme</keyword>
<dbReference type="InterPro" id="IPR006146">
    <property type="entry name" value="5'-Nucleotdase_CS"/>
</dbReference>
<organism evidence="14 15">
    <name type="scientific">Savagea serpentis</name>
    <dbReference type="NCBI Taxonomy" id="2785297"/>
    <lineage>
        <taxon>Bacteria</taxon>
        <taxon>Bacillati</taxon>
        <taxon>Bacillota</taxon>
        <taxon>Bacilli</taxon>
        <taxon>Bacillales</taxon>
        <taxon>Caryophanaceae</taxon>
        <taxon>Savagea</taxon>
    </lineage>
</organism>
<dbReference type="GO" id="GO:0009166">
    <property type="term" value="P:nucleotide catabolic process"/>
    <property type="evidence" value="ECO:0007669"/>
    <property type="project" value="InterPro"/>
</dbReference>
<gene>
    <name evidence="14" type="ORF">IRY55_04425</name>
</gene>
<evidence type="ECO:0000256" key="5">
    <source>
        <dbReference type="ARBA" id="ARBA00006654"/>
    </source>
</evidence>
<feature type="domain" description="5'-Nucleotidase C-terminal" evidence="13">
    <location>
        <begin position="325"/>
        <end position="483"/>
    </location>
</feature>
<dbReference type="InterPro" id="IPR004843">
    <property type="entry name" value="Calcineurin-like_PHP"/>
</dbReference>
<dbReference type="Proteomes" id="UP000622653">
    <property type="component" value="Unassembled WGS sequence"/>
</dbReference>
<evidence type="ECO:0000256" key="11">
    <source>
        <dbReference type="RuleBase" id="RU362119"/>
    </source>
</evidence>
<dbReference type="InterPro" id="IPR041827">
    <property type="entry name" value="CpdB_N"/>
</dbReference>
<dbReference type="SUPFAM" id="SSF56300">
    <property type="entry name" value="Metallo-dependent phosphatases"/>
    <property type="match status" value="1"/>
</dbReference>
<dbReference type="GO" id="GO:0030288">
    <property type="term" value="C:outer membrane-bounded periplasmic space"/>
    <property type="evidence" value="ECO:0007669"/>
    <property type="project" value="TreeGrafter"/>
</dbReference>
<dbReference type="GO" id="GO:0008254">
    <property type="term" value="F:3'-nucleotidase activity"/>
    <property type="evidence" value="ECO:0007669"/>
    <property type="project" value="UniProtKB-EC"/>
</dbReference>
<dbReference type="Pfam" id="PF02872">
    <property type="entry name" value="5_nucleotid_C"/>
    <property type="match status" value="1"/>
</dbReference>
<keyword evidence="6" id="KW-0479">Metal-binding</keyword>
<evidence type="ECO:0000256" key="2">
    <source>
        <dbReference type="ARBA" id="ARBA00001730"/>
    </source>
</evidence>
<comment type="similarity">
    <text evidence="5 11">Belongs to the 5'-nucleotidase family.</text>
</comment>
<evidence type="ECO:0000256" key="9">
    <source>
        <dbReference type="ARBA" id="ARBA00022801"/>
    </source>
</evidence>
<dbReference type="GO" id="GO:0000166">
    <property type="term" value="F:nucleotide binding"/>
    <property type="evidence" value="ECO:0007669"/>
    <property type="project" value="UniProtKB-KW"/>
</dbReference>
<evidence type="ECO:0000256" key="1">
    <source>
        <dbReference type="ARBA" id="ARBA00000527"/>
    </source>
</evidence>
<dbReference type="InterPro" id="IPR008334">
    <property type="entry name" value="5'-Nucleotdase_C"/>
</dbReference>
<dbReference type="InterPro" id="IPR006179">
    <property type="entry name" value="5_nucleotidase/apyrase"/>
</dbReference>
<keyword evidence="9 11" id="KW-0378">Hydrolase</keyword>
<dbReference type="PANTHER" id="PTHR11575:SF6">
    <property type="entry name" value="2',3'-CYCLIC-NUCLEOTIDE 2'-PHOSPHODIESTERASE_3'-NUCLEOTIDASE"/>
    <property type="match status" value="1"/>
</dbReference>
<dbReference type="GO" id="GO:0008663">
    <property type="term" value="F:2',3'-cyclic-nucleotide 2'-phosphodiesterase activity"/>
    <property type="evidence" value="ECO:0007669"/>
    <property type="project" value="UniProtKB-EC"/>
</dbReference>